<evidence type="ECO:0000256" key="1">
    <source>
        <dbReference type="SAM" id="SignalP"/>
    </source>
</evidence>
<feature type="non-terminal residue" evidence="2">
    <location>
        <position position="88"/>
    </location>
</feature>
<feature type="signal peptide" evidence="1">
    <location>
        <begin position="1"/>
        <end position="19"/>
    </location>
</feature>
<dbReference type="EMBL" id="BTSX01000005">
    <property type="protein sequence ID" value="GMS99288.1"/>
    <property type="molecule type" value="Genomic_DNA"/>
</dbReference>
<evidence type="ECO:0008006" key="4">
    <source>
        <dbReference type="Google" id="ProtNLM"/>
    </source>
</evidence>
<dbReference type="AlphaFoldDB" id="A0AAV5TYY1"/>
<feature type="chain" id="PRO_5043618932" description="SRCR domain-containing protein" evidence="1">
    <location>
        <begin position="20"/>
        <end position="88"/>
    </location>
</feature>
<organism evidence="2 3">
    <name type="scientific">Pristionchus entomophagus</name>
    <dbReference type="NCBI Taxonomy" id="358040"/>
    <lineage>
        <taxon>Eukaryota</taxon>
        <taxon>Metazoa</taxon>
        <taxon>Ecdysozoa</taxon>
        <taxon>Nematoda</taxon>
        <taxon>Chromadorea</taxon>
        <taxon>Rhabditida</taxon>
        <taxon>Rhabditina</taxon>
        <taxon>Diplogasteromorpha</taxon>
        <taxon>Diplogasteroidea</taxon>
        <taxon>Neodiplogasteridae</taxon>
        <taxon>Pristionchus</taxon>
    </lineage>
</organism>
<protein>
    <recommendedName>
        <fullName evidence="4">SRCR domain-containing protein</fullName>
    </recommendedName>
</protein>
<sequence length="88" mass="10014">MRRLFFSILMIHLFHSVCPDGFDLVWDGECRGKYGAIDSFWDVGVMVAAKICEELLENTVIIHNSEHQSYWHGQVQSNSLLIGNVCAD</sequence>
<comment type="caution">
    <text evidence="2">The sequence shown here is derived from an EMBL/GenBank/DDBJ whole genome shotgun (WGS) entry which is preliminary data.</text>
</comment>
<evidence type="ECO:0000313" key="3">
    <source>
        <dbReference type="Proteomes" id="UP001432027"/>
    </source>
</evidence>
<gene>
    <name evidence="2" type="ORF">PENTCL1PPCAC_21464</name>
</gene>
<proteinExistence type="predicted"/>
<reference evidence="2" key="1">
    <citation type="submission" date="2023-10" db="EMBL/GenBank/DDBJ databases">
        <title>Genome assembly of Pristionchus species.</title>
        <authorList>
            <person name="Yoshida K."/>
            <person name="Sommer R.J."/>
        </authorList>
    </citation>
    <scope>NUCLEOTIDE SEQUENCE</scope>
    <source>
        <strain evidence="2">RS0144</strain>
    </source>
</reference>
<evidence type="ECO:0000313" key="2">
    <source>
        <dbReference type="EMBL" id="GMS99288.1"/>
    </source>
</evidence>
<accession>A0AAV5TYY1</accession>
<dbReference type="Proteomes" id="UP001432027">
    <property type="component" value="Unassembled WGS sequence"/>
</dbReference>
<keyword evidence="1" id="KW-0732">Signal</keyword>
<keyword evidence="3" id="KW-1185">Reference proteome</keyword>
<name>A0AAV5TYY1_9BILA</name>